<keyword evidence="5" id="KW-1185">Reference proteome</keyword>
<dbReference type="InterPro" id="IPR001313">
    <property type="entry name" value="Pumilio_RNA-bd_rpt"/>
</dbReference>
<evidence type="ECO:0000256" key="1">
    <source>
        <dbReference type="ARBA" id="ARBA00022737"/>
    </source>
</evidence>
<feature type="repeat" description="Pumilio" evidence="2">
    <location>
        <begin position="351"/>
        <end position="386"/>
    </location>
</feature>
<reference evidence="4 5" key="1">
    <citation type="journal article" date="2014" name="Genome Biol. Evol.">
        <title>The genome of the myxosporean Thelohanellus kitauei shows adaptations to nutrient acquisition within its fish host.</title>
        <authorList>
            <person name="Yang Y."/>
            <person name="Xiong J."/>
            <person name="Zhou Z."/>
            <person name="Huo F."/>
            <person name="Miao W."/>
            <person name="Ran C."/>
            <person name="Liu Y."/>
            <person name="Zhang J."/>
            <person name="Feng J."/>
            <person name="Wang M."/>
            <person name="Wang M."/>
            <person name="Wang L."/>
            <person name="Yao B."/>
        </authorList>
    </citation>
    <scope>NUCLEOTIDE SEQUENCE [LARGE SCALE GENOMIC DNA]</scope>
    <source>
        <strain evidence="4">Wuqing</strain>
    </source>
</reference>
<evidence type="ECO:0000313" key="5">
    <source>
        <dbReference type="Proteomes" id="UP000031668"/>
    </source>
</evidence>
<gene>
    <name evidence="4" type="ORF">RF11_04332</name>
</gene>
<dbReference type="SUPFAM" id="SSF48371">
    <property type="entry name" value="ARM repeat"/>
    <property type="match status" value="1"/>
</dbReference>
<dbReference type="InterPro" id="IPR011989">
    <property type="entry name" value="ARM-like"/>
</dbReference>
<evidence type="ECO:0000259" key="3">
    <source>
        <dbReference type="PROSITE" id="PS50303"/>
    </source>
</evidence>
<feature type="repeat" description="Pumilio" evidence="2">
    <location>
        <begin position="387"/>
        <end position="422"/>
    </location>
</feature>
<dbReference type="InterPro" id="IPR016024">
    <property type="entry name" value="ARM-type_fold"/>
</dbReference>
<dbReference type="Proteomes" id="UP000031668">
    <property type="component" value="Unassembled WGS sequence"/>
</dbReference>
<dbReference type="OrthoDB" id="668540at2759"/>
<dbReference type="GO" id="GO:0010608">
    <property type="term" value="P:post-transcriptional regulation of gene expression"/>
    <property type="evidence" value="ECO:0007669"/>
    <property type="project" value="TreeGrafter"/>
</dbReference>
<dbReference type="EMBL" id="JWZT01001940">
    <property type="protein sequence ID" value="KII70897.1"/>
    <property type="molecule type" value="Genomic_DNA"/>
</dbReference>
<evidence type="ECO:0000256" key="2">
    <source>
        <dbReference type="PROSITE-ProRule" id="PRU00317"/>
    </source>
</evidence>
<feature type="repeat" description="Pumilio" evidence="2">
    <location>
        <begin position="312"/>
        <end position="350"/>
    </location>
</feature>
<comment type="caution">
    <text evidence="4">The sequence shown here is derived from an EMBL/GenBank/DDBJ whole genome shotgun (WGS) entry which is preliminary data.</text>
</comment>
<dbReference type="GO" id="GO:0003730">
    <property type="term" value="F:mRNA 3'-UTR binding"/>
    <property type="evidence" value="ECO:0007669"/>
    <property type="project" value="TreeGrafter"/>
</dbReference>
<feature type="repeat" description="Pumilio" evidence="2">
    <location>
        <begin position="459"/>
        <end position="495"/>
    </location>
</feature>
<dbReference type="Gene3D" id="1.25.10.10">
    <property type="entry name" value="Leucine-rich Repeat Variant"/>
    <property type="match status" value="1"/>
</dbReference>
<dbReference type="AlphaFoldDB" id="A0A0C2NAE3"/>
<dbReference type="PANTHER" id="PTHR12537">
    <property type="entry name" value="RNA BINDING PROTEIN PUMILIO-RELATED"/>
    <property type="match status" value="1"/>
</dbReference>
<sequence length="680" mass="76996">MSGGLSLESSESVARVFLNRSHFSQKLDSKETQDQLKSLLDKIEADPMDNSDSRNNYVCLKSPADPGQSLDKSFDYVRYLQGCNDGSGVKNVSSLLQLSESSGLMIKEPPKRSRTFDLFSTDDSHFSAIDNVSSPQLLTHKIGANQGNYGDYHSSYVDGKPNRYHSVSSPTFFQYASPSNFQFSVNSSFHQAEVDLSKRLEIGYAPNLGASRIFESPRPLLNEKLQPSAPEKIEFKPRSSVDGEVSLPLNGTITDSLSFSSEFDRLPPIKLPVNFDLDTVTVEMAKDQNGSRLIQQRIEKANLRDISVMITRLAYNEQNLVMLVGDVFGNYVVQKFLDHGNEEHRRIIITKINGHILELATQMYGCRVIQKAIECGSALIQSLIIKELVGHVLECIKDQNGNHVIQKCIEKVNTSSLDFIVMEISSRILELSTHPYGCRVIQRILENFEDSQKERITTELFEHIPALILDQYGNYVVQHILDFCPTSVHRRFVFHYVKINILYLSSHKFASNVVEKCLVSGNASERADLTMEIINKSVGREDDVALKMMKDAYANYVIQKMIDVIIENHQVDLFHSLVKKIRPHYSNLRRISYGKHIINKIDKINKLLPRTSTNNLIDSNPEDLSFLKEAHSNPEALFSRTSETINFSMNSLPKNQQVLCESLTEFPSLICETRFPLEPR</sequence>
<feature type="domain" description="PUM-HD" evidence="3">
    <location>
        <begin position="252"/>
        <end position="605"/>
    </location>
</feature>
<dbReference type="InterPro" id="IPR033133">
    <property type="entry name" value="PUM-HD"/>
</dbReference>
<dbReference type="InterPro" id="IPR033712">
    <property type="entry name" value="Pumilio_RNA-bd"/>
</dbReference>
<dbReference type="PROSITE" id="PS50303">
    <property type="entry name" value="PUM_HD"/>
    <property type="match status" value="1"/>
</dbReference>
<proteinExistence type="predicted"/>
<evidence type="ECO:0000313" key="4">
    <source>
        <dbReference type="EMBL" id="KII70897.1"/>
    </source>
</evidence>
<name>A0A0C2NAE3_THEKT</name>
<keyword evidence="1" id="KW-0677">Repeat</keyword>
<feature type="repeat" description="Pumilio" evidence="2">
    <location>
        <begin position="423"/>
        <end position="458"/>
    </location>
</feature>
<protein>
    <submittedName>
        <fullName evidence="4">Pumilio 2</fullName>
    </submittedName>
</protein>
<feature type="repeat" description="Pumilio" evidence="2">
    <location>
        <begin position="276"/>
        <end position="311"/>
    </location>
</feature>
<dbReference type="PROSITE" id="PS50302">
    <property type="entry name" value="PUM"/>
    <property type="match status" value="6"/>
</dbReference>
<accession>A0A0C2NAE3</accession>
<dbReference type="PANTHER" id="PTHR12537:SF12">
    <property type="entry name" value="MATERNAL PROTEIN PUMILIO"/>
    <property type="match status" value="1"/>
</dbReference>
<dbReference type="Pfam" id="PF00806">
    <property type="entry name" value="PUF"/>
    <property type="match status" value="8"/>
</dbReference>
<organism evidence="4 5">
    <name type="scientific">Thelohanellus kitauei</name>
    <name type="common">Myxosporean</name>
    <dbReference type="NCBI Taxonomy" id="669202"/>
    <lineage>
        <taxon>Eukaryota</taxon>
        <taxon>Metazoa</taxon>
        <taxon>Cnidaria</taxon>
        <taxon>Myxozoa</taxon>
        <taxon>Myxosporea</taxon>
        <taxon>Bivalvulida</taxon>
        <taxon>Platysporina</taxon>
        <taxon>Myxobolidae</taxon>
        <taxon>Thelohanellus</taxon>
    </lineage>
</organism>
<dbReference type="SMART" id="SM00025">
    <property type="entry name" value="Pumilio"/>
    <property type="match status" value="8"/>
</dbReference>
<dbReference type="CDD" id="cd07920">
    <property type="entry name" value="Pumilio"/>
    <property type="match status" value="1"/>
</dbReference>
<dbReference type="GO" id="GO:0005737">
    <property type="term" value="C:cytoplasm"/>
    <property type="evidence" value="ECO:0007669"/>
    <property type="project" value="TreeGrafter"/>
</dbReference>